<reference evidence="3 4" key="1">
    <citation type="submission" date="2023-12" db="EMBL/GenBank/DDBJ databases">
        <title>Sinomonas terricola sp. nov, isolated from litchi orchard soil in Guangdong, PR China.</title>
        <authorList>
            <person name="Jiaxin W."/>
            <person name="Yang Z."/>
            <person name="Honghui Z."/>
        </authorList>
    </citation>
    <scope>NUCLEOTIDE SEQUENCE [LARGE SCALE GENOMIC DNA]</scope>
    <source>
        <strain evidence="3 4">JGH33</strain>
    </source>
</reference>
<sequence length="194" mass="18947">MPRAAVFLRASAVGSAAALAASLAACSAPVAVDPAPDAANPACAPEMIALPDSLGTAALRKTTSQATAAWGDPAAVVLRCGVPTPGPTTDRCVTVNGVDWVIRDASTPSTAPSPRPSASGQPSASASAPAGGTGAENGTYILTTFGRKPATELLLDSSKISSATVLATLSGAVSKVPQTAKCVGQAEVAQLPNG</sequence>
<evidence type="ECO:0000313" key="4">
    <source>
        <dbReference type="Proteomes" id="UP001304769"/>
    </source>
</evidence>
<dbReference type="Proteomes" id="UP001304769">
    <property type="component" value="Unassembled WGS sequence"/>
</dbReference>
<accession>A0ABU5TAV7</accession>
<feature type="region of interest" description="Disordered" evidence="1">
    <location>
        <begin position="104"/>
        <end position="133"/>
    </location>
</feature>
<gene>
    <name evidence="3" type="ORF">SPF06_17780</name>
</gene>
<name>A0ABU5TAV7_9MICC</name>
<keyword evidence="2" id="KW-0732">Signal</keyword>
<dbReference type="RefSeq" id="WP_323280472.1">
    <property type="nucleotide sequence ID" value="NZ_JAYGGQ010000015.1"/>
</dbReference>
<proteinExistence type="predicted"/>
<comment type="caution">
    <text evidence="3">The sequence shown here is derived from an EMBL/GenBank/DDBJ whole genome shotgun (WGS) entry which is preliminary data.</text>
</comment>
<dbReference type="PROSITE" id="PS51257">
    <property type="entry name" value="PROKAR_LIPOPROTEIN"/>
    <property type="match status" value="1"/>
</dbReference>
<feature type="signal peptide" evidence="2">
    <location>
        <begin position="1"/>
        <end position="20"/>
    </location>
</feature>
<feature type="compositionally biased region" description="Low complexity" evidence="1">
    <location>
        <begin position="105"/>
        <end position="130"/>
    </location>
</feature>
<evidence type="ECO:0000256" key="1">
    <source>
        <dbReference type="SAM" id="MobiDB-lite"/>
    </source>
</evidence>
<evidence type="ECO:0000313" key="3">
    <source>
        <dbReference type="EMBL" id="MEA5456581.1"/>
    </source>
</evidence>
<keyword evidence="4" id="KW-1185">Reference proteome</keyword>
<feature type="chain" id="PRO_5046786862" evidence="2">
    <location>
        <begin position="21"/>
        <end position="194"/>
    </location>
</feature>
<protein>
    <submittedName>
        <fullName evidence="3">DUF3515 family protein</fullName>
    </submittedName>
</protein>
<dbReference type="Pfam" id="PF12028">
    <property type="entry name" value="DUF3515"/>
    <property type="match status" value="1"/>
</dbReference>
<dbReference type="EMBL" id="JAYGGQ010000015">
    <property type="protein sequence ID" value="MEA5456581.1"/>
    <property type="molecule type" value="Genomic_DNA"/>
</dbReference>
<evidence type="ECO:0000256" key="2">
    <source>
        <dbReference type="SAM" id="SignalP"/>
    </source>
</evidence>
<organism evidence="3 4">
    <name type="scientific">Sinomonas terricola</name>
    <dbReference type="NCBI Taxonomy" id="3110330"/>
    <lineage>
        <taxon>Bacteria</taxon>
        <taxon>Bacillati</taxon>
        <taxon>Actinomycetota</taxon>
        <taxon>Actinomycetes</taxon>
        <taxon>Micrococcales</taxon>
        <taxon>Micrococcaceae</taxon>
        <taxon>Sinomonas</taxon>
    </lineage>
</organism>
<dbReference type="InterPro" id="IPR021903">
    <property type="entry name" value="DUF3515"/>
</dbReference>